<evidence type="ECO:0000313" key="2">
    <source>
        <dbReference type="EMBL" id="PVE45941.1"/>
    </source>
</evidence>
<organism evidence="2 3">
    <name type="scientific">Pararhodobacter aggregans</name>
    <dbReference type="NCBI Taxonomy" id="404875"/>
    <lineage>
        <taxon>Bacteria</taxon>
        <taxon>Pseudomonadati</taxon>
        <taxon>Pseudomonadota</taxon>
        <taxon>Alphaproteobacteria</taxon>
        <taxon>Rhodobacterales</taxon>
        <taxon>Paracoccaceae</taxon>
        <taxon>Pararhodobacter</taxon>
    </lineage>
</organism>
<dbReference type="GO" id="GO:0004658">
    <property type="term" value="F:propionyl-CoA carboxylase activity"/>
    <property type="evidence" value="ECO:0007669"/>
    <property type="project" value="TreeGrafter"/>
</dbReference>
<dbReference type="Proteomes" id="UP000244810">
    <property type="component" value="Unassembled WGS sequence"/>
</dbReference>
<dbReference type="PROSITE" id="PS50989">
    <property type="entry name" value="COA_CT_CTER"/>
    <property type="match status" value="1"/>
</dbReference>
<evidence type="ECO:0000259" key="1">
    <source>
        <dbReference type="PROSITE" id="PS50989"/>
    </source>
</evidence>
<name>A0A2T7UMV1_9RHOB</name>
<accession>A0A2T7UMV1</accession>
<dbReference type="InterPro" id="IPR034733">
    <property type="entry name" value="AcCoA_carboxyl_beta"/>
</dbReference>
<dbReference type="InterPro" id="IPR029045">
    <property type="entry name" value="ClpP/crotonase-like_dom_sf"/>
</dbReference>
<dbReference type="Pfam" id="PF01039">
    <property type="entry name" value="Carboxyl_trans"/>
    <property type="match status" value="1"/>
</dbReference>
<comment type="caution">
    <text evidence="2">The sequence shown here is derived from an EMBL/GenBank/DDBJ whole genome shotgun (WGS) entry which is preliminary data.</text>
</comment>
<dbReference type="PANTHER" id="PTHR43842:SF2">
    <property type="entry name" value="PROPIONYL-COA CARBOXYLASE BETA CHAIN, MITOCHONDRIAL"/>
    <property type="match status" value="1"/>
</dbReference>
<dbReference type="SUPFAM" id="SSF52096">
    <property type="entry name" value="ClpP/crotonase"/>
    <property type="match status" value="2"/>
</dbReference>
<evidence type="ECO:0000313" key="3">
    <source>
        <dbReference type="Proteomes" id="UP000244810"/>
    </source>
</evidence>
<dbReference type="InterPro" id="IPR011763">
    <property type="entry name" value="COA_CT_C"/>
</dbReference>
<dbReference type="InterPro" id="IPR051047">
    <property type="entry name" value="AccD/PCCB"/>
</dbReference>
<proteinExistence type="predicted"/>
<dbReference type="EMBL" id="QDDR01000011">
    <property type="protein sequence ID" value="PVE45941.1"/>
    <property type="molecule type" value="Genomic_DNA"/>
</dbReference>
<keyword evidence="3" id="KW-1185">Reference proteome</keyword>
<dbReference type="AlphaFoldDB" id="A0A2T7UMV1"/>
<gene>
    <name evidence="2" type="ORF">DDE23_19190</name>
</gene>
<reference evidence="2 3" key="1">
    <citation type="journal article" date="2011" name="Syst. Appl. Microbiol.">
        <title>Defluviimonas denitrificans gen. nov., sp. nov., and Pararhodobacter aggregans gen. nov., sp. nov., non-phototrophic Rhodobacteraceae from the biofilter of a marine aquaculture.</title>
        <authorList>
            <person name="Foesel B.U."/>
            <person name="Drake H.L."/>
            <person name="Schramm A."/>
        </authorList>
    </citation>
    <scope>NUCLEOTIDE SEQUENCE [LARGE SCALE GENOMIC DNA]</scope>
    <source>
        <strain evidence="2 3">D1-19</strain>
    </source>
</reference>
<sequence>MLASSLSPHPEAARGLLTAEDRLRLLFDPGSAGIEGSGALRFGSGLVHGRPVLALADAGPGDPAVLHQRAAFYRRVANDGVALVEFLDCPPLTGAAGVEGLAAMDACLTARAALKGRGLSITALSGPALGPMALTPALADLVVMHRAAGFWSLGGAELAHRLGHEDDPEAAYGGAGLHGAGTGLAALGAADDVRLVLDIRRLLGLTRPRAAALAESDEAFTTLLPLDPFEGWDSAALVRLVADEGESLALWPDHGTALGCHLARIGGQPVGLIASNPAQNGGALDAAASRKARRFVDFLAGQGLALVMLLDTPGSLPGQAEEAAGALAEAAALRRALTALPQPPVALVLRRAQGIAALALGLGDARTRLLAWPGARIGLGGGSEGPEVPQPLSPNQTKRALIAALAGHDTPQR</sequence>
<dbReference type="RefSeq" id="WP_107754643.1">
    <property type="nucleotide sequence ID" value="NZ_QBKF01000015.1"/>
</dbReference>
<dbReference type="PANTHER" id="PTHR43842">
    <property type="entry name" value="PROPIONYL-COA CARBOXYLASE BETA CHAIN"/>
    <property type="match status" value="1"/>
</dbReference>
<protein>
    <recommendedName>
        <fullName evidence="1">CoA carboxyltransferase C-terminal domain-containing protein</fullName>
    </recommendedName>
</protein>
<feature type="domain" description="CoA carboxyltransferase C-terminal" evidence="1">
    <location>
        <begin position="215"/>
        <end position="413"/>
    </location>
</feature>
<dbReference type="Gene3D" id="3.90.226.10">
    <property type="entry name" value="2-enoyl-CoA Hydratase, Chain A, domain 1"/>
    <property type="match status" value="2"/>
</dbReference>
<dbReference type="OrthoDB" id="9803706at2"/>